<dbReference type="PANTHER" id="PTHR12406">
    <property type="entry name" value="CALCIUM-INDEPENDENT PHOSPHOLIPASE A2 IPLA2 -RELATED"/>
    <property type="match status" value="1"/>
</dbReference>
<dbReference type="PROSITE" id="PS51635">
    <property type="entry name" value="PNPLA"/>
    <property type="match status" value="1"/>
</dbReference>
<dbReference type="SUPFAM" id="SSF52151">
    <property type="entry name" value="FabD/lysophospholipase-like"/>
    <property type="match status" value="1"/>
</dbReference>
<dbReference type="GO" id="GO:0005811">
    <property type="term" value="C:lipid droplet"/>
    <property type="evidence" value="ECO:0007669"/>
    <property type="project" value="TreeGrafter"/>
</dbReference>
<accession>A0A9W7L5N5</accession>
<dbReference type="OrthoDB" id="197155at2759"/>
<reference evidence="5" key="1">
    <citation type="journal article" date="2023" name="Commun. Biol.">
        <title>Genome analysis of Parmales, the sister group of diatoms, reveals the evolutionary specialization of diatoms from phago-mixotrophs to photoautotrophs.</title>
        <authorList>
            <person name="Ban H."/>
            <person name="Sato S."/>
            <person name="Yoshikawa S."/>
            <person name="Yamada K."/>
            <person name="Nakamura Y."/>
            <person name="Ichinomiya M."/>
            <person name="Sato N."/>
            <person name="Blanc-Mathieu R."/>
            <person name="Endo H."/>
            <person name="Kuwata A."/>
            <person name="Ogata H."/>
        </authorList>
    </citation>
    <scope>NUCLEOTIDE SEQUENCE [LARGE SCALE GENOMIC DNA]</scope>
</reference>
<gene>
    <name evidence="4" type="ORF">TrCOL_g9028</name>
</gene>
<evidence type="ECO:0000256" key="2">
    <source>
        <dbReference type="PROSITE-ProRule" id="PRU01161"/>
    </source>
</evidence>
<dbReference type="InterPro" id="IPR002641">
    <property type="entry name" value="PNPLA_dom"/>
</dbReference>
<protein>
    <recommendedName>
        <fullName evidence="3">PNPLA domain-containing protein</fullName>
    </recommendedName>
</protein>
<comment type="caution">
    <text evidence="2">Lacks conserved residue(s) required for the propagation of feature annotation.</text>
</comment>
<dbReference type="PANTHER" id="PTHR12406:SF7">
    <property type="entry name" value="PATATIN-LIKE PHOSPHOLIPASE DOMAIN-CONTAINING PROTEIN 4"/>
    <property type="match status" value="1"/>
</dbReference>
<evidence type="ECO:0000313" key="4">
    <source>
        <dbReference type="EMBL" id="GMI31327.1"/>
    </source>
</evidence>
<evidence type="ECO:0000313" key="5">
    <source>
        <dbReference type="Proteomes" id="UP001165065"/>
    </source>
</evidence>
<evidence type="ECO:0000259" key="3">
    <source>
        <dbReference type="PROSITE" id="PS51635"/>
    </source>
</evidence>
<dbReference type="GO" id="GO:0016020">
    <property type="term" value="C:membrane"/>
    <property type="evidence" value="ECO:0007669"/>
    <property type="project" value="TreeGrafter"/>
</dbReference>
<dbReference type="GO" id="GO:0004806">
    <property type="term" value="F:triacylglycerol lipase activity"/>
    <property type="evidence" value="ECO:0007669"/>
    <property type="project" value="TreeGrafter"/>
</dbReference>
<feature type="domain" description="PNPLA" evidence="3">
    <location>
        <begin position="7"/>
        <end position="195"/>
    </location>
</feature>
<evidence type="ECO:0000256" key="1">
    <source>
        <dbReference type="ARBA" id="ARBA00023098"/>
    </source>
</evidence>
<dbReference type="InterPro" id="IPR016035">
    <property type="entry name" value="Acyl_Trfase/lysoPLipase"/>
</dbReference>
<comment type="caution">
    <text evidence="4">The sequence shown here is derived from an EMBL/GenBank/DDBJ whole genome shotgun (WGS) entry which is preliminary data.</text>
</comment>
<keyword evidence="2" id="KW-0442">Lipid degradation</keyword>
<keyword evidence="1 2" id="KW-0443">Lipid metabolism</keyword>
<name>A0A9W7L5N5_9STRA</name>
<keyword evidence="2" id="KW-0378">Hydrolase</keyword>
<feature type="active site" description="Proton acceptor" evidence="2">
    <location>
        <position position="180"/>
    </location>
</feature>
<dbReference type="GO" id="GO:0055088">
    <property type="term" value="P:lipid homeostasis"/>
    <property type="evidence" value="ECO:0007669"/>
    <property type="project" value="TreeGrafter"/>
</dbReference>
<proteinExistence type="predicted"/>
<sequence>MLSPFGFSFSVAGLLFPFHIGVIERLSSQGILTPSTPLNGASGGALAAACAAAAFSSEKSLSASLRVSKRCNSEGAFLNLEEILRDELADICSDEMVQTINERAGSLEVLWTQASFPKLLTPVRSSQPFATRQSLIDVLTASSHIPLYSSISPFTVVTGSGLGVDGFLSNPSTLGCQDVDSALRTVNITPFAVVGNPSETVIAPTTTEIPFSPQDYVNLALGRPGPDEAQTDTLFELGEMCASRWLDLTRTEEQ</sequence>
<feature type="active site" description="Nucleophile" evidence="2">
    <location>
        <position position="42"/>
    </location>
</feature>
<dbReference type="GO" id="GO:0005737">
    <property type="term" value="C:cytoplasm"/>
    <property type="evidence" value="ECO:0007669"/>
    <property type="project" value="TreeGrafter"/>
</dbReference>
<feature type="short sequence motif" description="GXSXG" evidence="2">
    <location>
        <begin position="40"/>
        <end position="44"/>
    </location>
</feature>
<dbReference type="GO" id="GO:0019433">
    <property type="term" value="P:triglyceride catabolic process"/>
    <property type="evidence" value="ECO:0007669"/>
    <property type="project" value="TreeGrafter"/>
</dbReference>
<dbReference type="AlphaFoldDB" id="A0A9W7L5N5"/>
<dbReference type="Proteomes" id="UP001165065">
    <property type="component" value="Unassembled WGS sequence"/>
</dbReference>
<dbReference type="EMBL" id="BRYA01000007">
    <property type="protein sequence ID" value="GMI31327.1"/>
    <property type="molecule type" value="Genomic_DNA"/>
</dbReference>
<dbReference type="InterPro" id="IPR033562">
    <property type="entry name" value="PLPL"/>
</dbReference>
<keyword evidence="5" id="KW-1185">Reference proteome</keyword>
<organism evidence="4 5">
    <name type="scientific">Triparma columacea</name>
    <dbReference type="NCBI Taxonomy" id="722753"/>
    <lineage>
        <taxon>Eukaryota</taxon>
        <taxon>Sar</taxon>
        <taxon>Stramenopiles</taxon>
        <taxon>Ochrophyta</taxon>
        <taxon>Bolidophyceae</taxon>
        <taxon>Parmales</taxon>
        <taxon>Triparmaceae</taxon>
        <taxon>Triparma</taxon>
    </lineage>
</organism>